<feature type="transmembrane region" description="Helical" evidence="8">
    <location>
        <begin position="86"/>
        <end position="105"/>
    </location>
</feature>
<dbReference type="InterPro" id="IPR006512">
    <property type="entry name" value="YidE_YbjL"/>
</dbReference>
<evidence type="ECO:0000313" key="10">
    <source>
        <dbReference type="EMBL" id="VDG76900.1"/>
    </source>
</evidence>
<comment type="subcellular location">
    <subcellularLocation>
        <location evidence="1">Cell membrane</location>
        <topology evidence="1">Multi-pass membrane protein</topology>
    </subcellularLocation>
</comment>
<dbReference type="GO" id="GO:0006813">
    <property type="term" value="P:potassium ion transport"/>
    <property type="evidence" value="ECO:0007669"/>
    <property type="project" value="InterPro"/>
</dbReference>
<keyword evidence="7 8" id="KW-0472">Membrane</keyword>
<dbReference type="EMBL" id="UYIO01000001">
    <property type="protein sequence ID" value="VDG76900.1"/>
    <property type="molecule type" value="Genomic_DNA"/>
</dbReference>
<evidence type="ECO:0000256" key="5">
    <source>
        <dbReference type="ARBA" id="ARBA00022692"/>
    </source>
</evidence>
<dbReference type="InterPro" id="IPR036721">
    <property type="entry name" value="RCK_C_sf"/>
</dbReference>
<keyword evidence="5 8" id="KW-0812">Transmembrane</keyword>
<evidence type="ECO:0000313" key="11">
    <source>
        <dbReference type="Proteomes" id="UP000269974"/>
    </source>
</evidence>
<evidence type="ECO:0000256" key="2">
    <source>
        <dbReference type="ARBA" id="ARBA00009854"/>
    </source>
</evidence>
<feature type="transmembrane region" description="Helical" evidence="8">
    <location>
        <begin position="412"/>
        <end position="433"/>
    </location>
</feature>
<feature type="transmembrane region" description="Helical" evidence="8">
    <location>
        <begin position="29"/>
        <end position="48"/>
    </location>
</feature>
<evidence type="ECO:0000256" key="1">
    <source>
        <dbReference type="ARBA" id="ARBA00004651"/>
    </source>
</evidence>
<feature type="domain" description="RCK C-terminal" evidence="9">
    <location>
        <begin position="253"/>
        <end position="337"/>
    </location>
</feature>
<dbReference type="Gene3D" id="3.30.70.1450">
    <property type="entry name" value="Regulator of K+ conductance, C-terminal domain"/>
    <property type="match status" value="1"/>
</dbReference>
<feature type="transmembrane region" description="Helical" evidence="8">
    <location>
        <begin position="347"/>
        <end position="365"/>
    </location>
</feature>
<evidence type="ECO:0000256" key="4">
    <source>
        <dbReference type="ARBA" id="ARBA00022475"/>
    </source>
</evidence>
<dbReference type="PANTHER" id="PTHR30445">
    <property type="entry name" value="K(+)_H(+) ANTIPORTER SUBUNIT KHTT"/>
    <property type="match status" value="1"/>
</dbReference>
<feature type="transmembrane region" description="Helical" evidence="8">
    <location>
        <begin position="60"/>
        <end position="80"/>
    </location>
</feature>
<dbReference type="AlphaFoldDB" id="A0A7Z9C8Y1"/>
<dbReference type="Pfam" id="PF06826">
    <property type="entry name" value="Asp-Al_Ex"/>
    <property type="match status" value="2"/>
</dbReference>
<accession>A0A7Z9C8Y1</accession>
<proteinExistence type="inferred from homology"/>
<evidence type="ECO:0000256" key="8">
    <source>
        <dbReference type="SAM" id="Phobius"/>
    </source>
</evidence>
<feature type="transmembrane region" description="Helical" evidence="8">
    <location>
        <begin position="499"/>
        <end position="520"/>
    </location>
</feature>
<keyword evidence="3" id="KW-0813">Transport</keyword>
<sequence>MHLLASSPLLTLFVVIAAGSIIGAIPFGKIRFGAAGALFVGLVLSAIEPSVGEGMELVQALGLALFVYTIGIAAGAGFFSQLRSNLGLMGASIIATGIAAVVSILCGKLFDIPHDLLAGLFTGAMTSAPAMAAANSISGSAEPSVGYAFGYPLAVVIGIVIVSGVVAKKWPGKKDTPSLADAQLTPVTIMVENSVNLRDIPQWRERKVQFSYLQRDGKTRVVLPGEDLLRGDRVVAVGLPEPIAAVTKQLGQLASTHLADDRSDVEFERFVVSNPDIFSRKIAELSLPARYGATVTRVQRGDLEMLADGISVLQPGDRVAVVVPEKYYAEVEAIFGNSERKVSEVDALTLALGLTIGIVVGLIAVPLPGGITFSLGTAAGPLIAGMILGALRRTGPFVWQLPDAANLTLRQFGLLLFLAGLGLTAGPSFATVLTSPLAWKAALTAIIVTIVGCIAILLLCRYWLNLSAPRSAGAMAGFLGQAAILEAAVSKVSDERIDAAYAALFAFAIIIKIALVPVVLMV</sequence>
<dbReference type="GO" id="GO:0005886">
    <property type="term" value="C:plasma membrane"/>
    <property type="evidence" value="ECO:0007669"/>
    <property type="project" value="UniProtKB-SubCell"/>
</dbReference>
<keyword evidence="4" id="KW-1003">Cell membrane</keyword>
<organism evidence="10 11">
    <name type="scientific">Actinobaculum suis</name>
    <dbReference type="NCBI Taxonomy" id="1657"/>
    <lineage>
        <taxon>Bacteria</taxon>
        <taxon>Bacillati</taxon>
        <taxon>Actinomycetota</taxon>
        <taxon>Actinomycetes</taxon>
        <taxon>Actinomycetales</taxon>
        <taxon>Actinomycetaceae</taxon>
        <taxon>Actinobaculum</taxon>
    </lineage>
</organism>
<feature type="transmembrane region" description="Helical" evidence="8">
    <location>
        <begin position="371"/>
        <end position="391"/>
    </location>
</feature>
<protein>
    <submittedName>
        <fullName evidence="10">YidE/YbjL duplication</fullName>
    </submittedName>
</protein>
<evidence type="ECO:0000256" key="6">
    <source>
        <dbReference type="ARBA" id="ARBA00022989"/>
    </source>
</evidence>
<feature type="transmembrane region" description="Helical" evidence="8">
    <location>
        <begin position="149"/>
        <end position="167"/>
    </location>
</feature>
<dbReference type="GO" id="GO:0008324">
    <property type="term" value="F:monoatomic cation transmembrane transporter activity"/>
    <property type="evidence" value="ECO:0007669"/>
    <property type="project" value="InterPro"/>
</dbReference>
<evidence type="ECO:0000256" key="7">
    <source>
        <dbReference type="ARBA" id="ARBA00023136"/>
    </source>
</evidence>
<name>A0A7Z9C8Y1_9ACTO</name>
<evidence type="ECO:0000256" key="3">
    <source>
        <dbReference type="ARBA" id="ARBA00022448"/>
    </source>
</evidence>
<reference evidence="10 11" key="1">
    <citation type="submission" date="2018-11" db="EMBL/GenBank/DDBJ databases">
        <authorList>
            <consortium name="Pathogen Informatics"/>
        </authorList>
    </citation>
    <scope>NUCLEOTIDE SEQUENCE [LARGE SCALE GENOMIC DNA]</scope>
    <source>
        <strain evidence="10 11">NCTC10327</strain>
    </source>
</reference>
<dbReference type="NCBIfam" id="TIGR01625">
    <property type="entry name" value="YidE_YbjL_dupl"/>
    <property type="match status" value="2"/>
</dbReference>
<dbReference type="Proteomes" id="UP000269974">
    <property type="component" value="Unassembled WGS sequence"/>
</dbReference>
<dbReference type="RefSeq" id="WP_185934196.1">
    <property type="nucleotide sequence ID" value="NZ_UYIO01000001.1"/>
</dbReference>
<dbReference type="SUPFAM" id="SSF116726">
    <property type="entry name" value="TrkA C-terminal domain-like"/>
    <property type="match status" value="1"/>
</dbReference>
<dbReference type="Pfam" id="PF02080">
    <property type="entry name" value="TrkA_C"/>
    <property type="match status" value="1"/>
</dbReference>
<feature type="transmembrane region" description="Helical" evidence="8">
    <location>
        <begin position="439"/>
        <end position="460"/>
    </location>
</feature>
<dbReference type="PROSITE" id="PS51202">
    <property type="entry name" value="RCK_C"/>
    <property type="match status" value="1"/>
</dbReference>
<dbReference type="InterPro" id="IPR006037">
    <property type="entry name" value="RCK_C"/>
</dbReference>
<keyword evidence="6 8" id="KW-1133">Transmembrane helix</keyword>
<comment type="caution">
    <text evidence="10">The sequence shown here is derived from an EMBL/GenBank/DDBJ whole genome shotgun (WGS) entry which is preliminary data.</text>
</comment>
<comment type="similarity">
    <text evidence="2">Belongs to the AAE transporter (TC 2.A.81) family.</text>
</comment>
<dbReference type="InterPro" id="IPR050144">
    <property type="entry name" value="AAE_transporter"/>
</dbReference>
<gene>
    <name evidence="10" type="ORF">NCTC10327_01534</name>
</gene>
<dbReference type="PANTHER" id="PTHR30445:SF3">
    <property type="entry name" value="TRANSPORT PROTEIN YIDE-RELATED"/>
    <property type="match status" value="1"/>
</dbReference>
<evidence type="ECO:0000259" key="9">
    <source>
        <dbReference type="PROSITE" id="PS51202"/>
    </source>
</evidence>